<keyword evidence="5" id="KW-0449">Lipoprotein</keyword>
<keyword evidence="5" id="KW-1003">Cell membrane</keyword>
<dbReference type="RefSeq" id="WP_074693356.1">
    <property type="nucleotide sequence ID" value="NZ_FNOJ01000012.1"/>
</dbReference>
<dbReference type="STRING" id="89784.SAMN04489725_11259"/>
<reference evidence="7" key="1">
    <citation type="submission" date="2016-10" db="EMBL/GenBank/DDBJ databases">
        <authorList>
            <person name="Varghese N."/>
        </authorList>
    </citation>
    <scope>NUCLEOTIDE SEQUENCE [LARGE SCALE GENOMIC DNA]</scope>
    <source>
        <strain evidence="7">DSM 12489</strain>
    </source>
</reference>
<keyword evidence="4 5" id="KW-0732">Signal</keyword>
<dbReference type="PRINTS" id="PR00181">
    <property type="entry name" value="MALTOSEBP"/>
</dbReference>
<dbReference type="GO" id="GO:0055052">
    <property type="term" value="C:ATP-binding cassette (ABC) transporter complex, substrate-binding subunit-containing"/>
    <property type="evidence" value="ECO:0007669"/>
    <property type="project" value="TreeGrafter"/>
</dbReference>
<gene>
    <name evidence="6" type="ORF">SAMN04489725_11259</name>
</gene>
<feature type="signal peptide" evidence="5">
    <location>
        <begin position="1"/>
        <end position="22"/>
    </location>
</feature>
<dbReference type="EMBL" id="FNOJ01000012">
    <property type="protein sequence ID" value="SDW72781.1"/>
    <property type="molecule type" value="Genomic_DNA"/>
</dbReference>
<feature type="chain" id="PRO_5039757832" description="Maltodextrin-binding protein" evidence="5">
    <location>
        <begin position="23"/>
        <end position="426"/>
    </location>
</feature>
<comment type="similarity">
    <text evidence="1 5">Belongs to the bacterial solute-binding protein 1 family.</text>
</comment>
<dbReference type="GO" id="GO:0015144">
    <property type="term" value="F:carbohydrate transmembrane transporter activity"/>
    <property type="evidence" value="ECO:0007669"/>
    <property type="project" value="InterPro"/>
</dbReference>
<dbReference type="PROSITE" id="PS51257">
    <property type="entry name" value="PROKAR_LIPOPROTEIN"/>
    <property type="match status" value="1"/>
</dbReference>
<name>A0A1H2VX06_9BACL</name>
<dbReference type="GO" id="GO:0015768">
    <property type="term" value="P:maltose transport"/>
    <property type="evidence" value="ECO:0007669"/>
    <property type="project" value="TreeGrafter"/>
</dbReference>
<evidence type="ECO:0000256" key="5">
    <source>
        <dbReference type="RuleBase" id="RU365005"/>
    </source>
</evidence>
<dbReference type="GO" id="GO:1901982">
    <property type="term" value="F:maltose binding"/>
    <property type="evidence" value="ECO:0007669"/>
    <property type="project" value="TreeGrafter"/>
</dbReference>
<evidence type="ECO:0000256" key="3">
    <source>
        <dbReference type="ARBA" id="ARBA00022597"/>
    </source>
</evidence>
<evidence type="ECO:0000256" key="4">
    <source>
        <dbReference type="ARBA" id="ARBA00022729"/>
    </source>
</evidence>
<evidence type="ECO:0000313" key="6">
    <source>
        <dbReference type="EMBL" id="SDW72781.1"/>
    </source>
</evidence>
<dbReference type="CDD" id="cd13586">
    <property type="entry name" value="PBP2_Maltose_binding_like"/>
    <property type="match status" value="1"/>
</dbReference>
<proteinExistence type="inferred from homology"/>
<dbReference type="InterPro" id="IPR006060">
    <property type="entry name" value="Maltose/Cyclodextrin-bd"/>
</dbReference>
<sequence>MKKWQIVTTSVAAFALAGGVLAGCGTNGGTNTANAANTSTGQADTGAASTLPKGQTITVWSWAGGPQLTDVKKIAQAWAKQHGDKVNVVDQSSNPKGFQFYATAARTGKGPDVVFGMPHDNNGTFAEEGLMASVPNGIINTKAYAANTLDAVKVNGTIYSVPVSVQVAALYYNKKLVPQAPTTWAAFVKDANAHGFMYDQANLYFDYALIGGMGGYVFKDTNGTLNPNDIGLDNSGSVKAYALMHDMDSKYKWMTPSVNGSIAKAQFLAGKIGMYVSGPWDTGDIEKAKIDYGITPWPTLPNGKPATPFLGVITAFVNKESKTQPADWSLVQALTNASAQKTYFSDSQQIPALVSVQKSPAVQNNPAFKAFTTALKNSVPMPNIPQMQAVWTADTILQNIIAGKVSPQQGGKDFVQNIQKGILAQG</sequence>
<keyword evidence="2 5" id="KW-0813">Transport</keyword>
<dbReference type="SUPFAM" id="SSF53850">
    <property type="entry name" value="Periplasmic binding protein-like II"/>
    <property type="match status" value="1"/>
</dbReference>
<evidence type="ECO:0000256" key="1">
    <source>
        <dbReference type="ARBA" id="ARBA00008520"/>
    </source>
</evidence>
<dbReference type="Gene3D" id="3.40.190.10">
    <property type="entry name" value="Periplasmic binding protein-like II"/>
    <property type="match status" value="2"/>
</dbReference>
<keyword evidence="7" id="KW-1185">Reference proteome</keyword>
<protein>
    <recommendedName>
        <fullName evidence="5">Maltodextrin-binding protein</fullName>
    </recommendedName>
</protein>
<evidence type="ECO:0000313" key="7">
    <source>
        <dbReference type="Proteomes" id="UP000182589"/>
    </source>
</evidence>
<dbReference type="Proteomes" id="UP000182589">
    <property type="component" value="Unassembled WGS sequence"/>
</dbReference>
<keyword evidence="5" id="KW-0472">Membrane</keyword>
<dbReference type="PANTHER" id="PTHR30061:SF50">
    <property type="entry name" value="MALTOSE_MALTODEXTRIN-BINDING PERIPLASMIC PROTEIN"/>
    <property type="match status" value="1"/>
</dbReference>
<comment type="subcellular location">
    <subcellularLocation>
        <location evidence="5">Cell membrane</location>
        <topology evidence="5">Lipid-anchor</topology>
    </subcellularLocation>
</comment>
<dbReference type="InterPro" id="IPR006059">
    <property type="entry name" value="SBP"/>
</dbReference>
<dbReference type="PANTHER" id="PTHR30061">
    <property type="entry name" value="MALTOSE-BINDING PERIPLASMIC PROTEIN"/>
    <property type="match status" value="1"/>
</dbReference>
<organism evidence="6 7">
    <name type="scientific">Alicyclobacillus hesperidum</name>
    <dbReference type="NCBI Taxonomy" id="89784"/>
    <lineage>
        <taxon>Bacteria</taxon>
        <taxon>Bacillati</taxon>
        <taxon>Bacillota</taxon>
        <taxon>Bacilli</taxon>
        <taxon>Bacillales</taxon>
        <taxon>Alicyclobacillaceae</taxon>
        <taxon>Alicyclobacillus</taxon>
    </lineage>
</organism>
<evidence type="ECO:0000256" key="2">
    <source>
        <dbReference type="ARBA" id="ARBA00022448"/>
    </source>
</evidence>
<accession>A0A1H2VX06</accession>
<dbReference type="AlphaFoldDB" id="A0A1H2VX06"/>
<dbReference type="GO" id="GO:0042956">
    <property type="term" value="P:maltodextrin transmembrane transport"/>
    <property type="evidence" value="ECO:0007669"/>
    <property type="project" value="TreeGrafter"/>
</dbReference>
<keyword evidence="3 5" id="KW-0762">Sugar transport</keyword>
<dbReference type="Pfam" id="PF13416">
    <property type="entry name" value="SBP_bac_8"/>
    <property type="match status" value="1"/>
</dbReference>